<protein>
    <submittedName>
        <fullName evidence="1">Uncharacterized protein</fullName>
    </submittedName>
</protein>
<evidence type="ECO:0000313" key="2">
    <source>
        <dbReference type="Proteomes" id="UP001145114"/>
    </source>
</evidence>
<reference evidence="1" key="1">
    <citation type="submission" date="2022-06" db="EMBL/GenBank/DDBJ databases">
        <title>Phylogenomic reconstructions and comparative analyses of Kickxellomycotina fungi.</title>
        <authorList>
            <person name="Reynolds N.K."/>
            <person name="Stajich J.E."/>
            <person name="Barry K."/>
            <person name="Grigoriev I.V."/>
            <person name="Crous P."/>
            <person name="Smith M.E."/>
        </authorList>
    </citation>
    <scope>NUCLEOTIDE SEQUENCE</scope>
    <source>
        <strain evidence="1">RSA 2271</strain>
    </source>
</reference>
<keyword evidence="2" id="KW-1185">Reference proteome</keyword>
<evidence type="ECO:0000313" key="1">
    <source>
        <dbReference type="EMBL" id="KAJ1677588.1"/>
    </source>
</evidence>
<gene>
    <name evidence="1" type="ORF">EV182_005858</name>
</gene>
<organism evidence="1 2">
    <name type="scientific">Spiromyces aspiralis</name>
    <dbReference type="NCBI Taxonomy" id="68401"/>
    <lineage>
        <taxon>Eukaryota</taxon>
        <taxon>Fungi</taxon>
        <taxon>Fungi incertae sedis</taxon>
        <taxon>Zoopagomycota</taxon>
        <taxon>Kickxellomycotina</taxon>
        <taxon>Kickxellomycetes</taxon>
        <taxon>Kickxellales</taxon>
        <taxon>Kickxellaceae</taxon>
        <taxon>Spiromyces</taxon>
    </lineage>
</organism>
<sequence length="139" mass="14992">MHLHTPSPARAGDEDEDHLAPHFADALNTASSVANSASRLNRLSGITLNNDIPTSPSSSYPELHHHSSLVFGPYASNPSSGTTPAAISSPLLYDDSFEASVPSALNSKPGKFRSKLKRIIELFRPAPMTQDQLETMLRI</sequence>
<comment type="caution">
    <text evidence="1">The sequence shown here is derived from an EMBL/GenBank/DDBJ whole genome shotgun (WGS) entry which is preliminary data.</text>
</comment>
<dbReference type="Proteomes" id="UP001145114">
    <property type="component" value="Unassembled WGS sequence"/>
</dbReference>
<name>A0ACC1HR46_9FUNG</name>
<accession>A0ACC1HR46</accession>
<proteinExistence type="predicted"/>
<dbReference type="EMBL" id="JAMZIH010002222">
    <property type="protein sequence ID" value="KAJ1677588.1"/>
    <property type="molecule type" value="Genomic_DNA"/>
</dbReference>